<evidence type="ECO:0000256" key="9">
    <source>
        <dbReference type="ARBA" id="ARBA00038276"/>
    </source>
</evidence>
<evidence type="ECO:0000256" key="8">
    <source>
        <dbReference type="ARBA" id="ARBA00022842"/>
    </source>
</evidence>
<feature type="domain" description="Polymerase nucleotidyl transferase" evidence="10">
    <location>
        <begin position="10"/>
        <end position="91"/>
    </location>
</feature>
<dbReference type="Gene3D" id="3.30.460.10">
    <property type="entry name" value="Beta Polymerase, domain 2"/>
    <property type="match status" value="1"/>
</dbReference>
<evidence type="ECO:0000256" key="1">
    <source>
        <dbReference type="ARBA" id="ARBA00001946"/>
    </source>
</evidence>
<comment type="caution">
    <text evidence="11">The sequence shown here is derived from an EMBL/GenBank/DDBJ whole genome shotgun (WGS) entry which is preliminary data.</text>
</comment>
<dbReference type="InterPro" id="IPR043519">
    <property type="entry name" value="NT_sf"/>
</dbReference>
<evidence type="ECO:0000256" key="7">
    <source>
        <dbReference type="ARBA" id="ARBA00022840"/>
    </source>
</evidence>
<proteinExistence type="inferred from homology"/>
<dbReference type="PANTHER" id="PTHR33571">
    <property type="entry name" value="SSL8005 PROTEIN"/>
    <property type="match status" value="1"/>
</dbReference>
<reference evidence="11 12" key="1">
    <citation type="journal article" date="2015" name="Nature">
        <title>rRNA introns, odd ribosomes, and small enigmatic genomes across a large radiation of phyla.</title>
        <authorList>
            <person name="Brown C.T."/>
            <person name="Hug L.A."/>
            <person name="Thomas B.C."/>
            <person name="Sharon I."/>
            <person name="Castelle C.J."/>
            <person name="Singh A."/>
            <person name="Wilkins M.J."/>
            <person name="Williams K.H."/>
            <person name="Banfield J.F."/>
        </authorList>
    </citation>
    <scope>NUCLEOTIDE SEQUENCE [LARGE SCALE GENOMIC DNA]</scope>
</reference>
<keyword evidence="7" id="KW-0067">ATP-binding</keyword>
<dbReference type="GO" id="GO:0016779">
    <property type="term" value="F:nucleotidyltransferase activity"/>
    <property type="evidence" value="ECO:0007669"/>
    <property type="project" value="UniProtKB-KW"/>
</dbReference>
<protein>
    <submittedName>
        <fullName evidence="11">Polymerase beta subunit protein</fullName>
    </submittedName>
</protein>
<name>A0A0G1RDL3_9BACT</name>
<dbReference type="CDD" id="cd05403">
    <property type="entry name" value="NT_KNTase_like"/>
    <property type="match status" value="1"/>
</dbReference>
<evidence type="ECO:0000313" key="11">
    <source>
        <dbReference type="EMBL" id="KKU55404.1"/>
    </source>
</evidence>
<keyword evidence="5" id="KW-0479">Metal-binding</keyword>
<keyword evidence="4" id="KW-0548">Nucleotidyltransferase</keyword>
<dbReference type="EMBL" id="LCNM01000021">
    <property type="protein sequence ID" value="KKU55404.1"/>
    <property type="molecule type" value="Genomic_DNA"/>
</dbReference>
<dbReference type="InterPro" id="IPR052038">
    <property type="entry name" value="Type-VII_TA_antitoxin"/>
</dbReference>
<evidence type="ECO:0000256" key="5">
    <source>
        <dbReference type="ARBA" id="ARBA00022723"/>
    </source>
</evidence>
<evidence type="ECO:0000256" key="6">
    <source>
        <dbReference type="ARBA" id="ARBA00022741"/>
    </source>
</evidence>
<dbReference type="SUPFAM" id="SSF81301">
    <property type="entry name" value="Nucleotidyltransferase"/>
    <property type="match status" value="1"/>
</dbReference>
<keyword evidence="2" id="KW-1277">Toxin-antitoxin system</keyword>
<sequence>MKLGFDGEKLEKICRKYGVEFLGVFGSTARGEVRPDSDMDILVRFSPDSHGGYFKLVEVEDLLSQKLGWRVDLVTQGALSPYIKDRVYSDLKVIYGRP</sequence>
<comment type="cofactor">
    <cofactor evidence="1">
        <name>Mg(2+)</name>
        <dbReference type="ChEBI" id="CHEBI:18420"/>
    </cofactor>
</comment>
<dbReference type="Proteomes" id="UP000034607">
    <property type="component" value="Unassembled WGS sequence"/>
</dbReference>
<keyword evidence="6" id="KW-0547">Nucleotide-binding</keyword>
<dbReference type="PANTHER" id="PTHR33571:SF14">
    <property type="entry name" value="PROTEIN ADENYLYLTRANSFERASE MJ0435-RELATED"/>
    <property type="match status" value="1"/>
</dbReference>
<keyword evidence="8" id="KW-0460">Magnesium</keyword>
<dbReference type="AlphaFoldDB" id="A0A0G1RDL3"/>
<dbReference type="InterPro" id="IPR002934">
    <property type="entry name" value="Polymerase_NTP_transf_dom"/>
</dbReference>
<evidence type="ECO:0000256" key="3">
    <source>
        <dbReference type="ARBA" id="ARBA00022679"/>
    </source>
</evidence>
<accession>A0A0G1RDL3</accession>
<evidence type="ECO:0000313" key="12">
    <source>
        <dbReference type="Proteomes" id="UP000034607"/>
    </source>
</evidence>
<organism evidence="11 12">
    <name type="scientific">Candidatus Amesbacteria bacterium GW2011_GWA2_47_11</name>
    <dbReference type="NCBI Taxonomy" id="1618357"/>
    <lineage>
        <taxon>Bacteria</taxon>
        <taxon>Candidatus Amesiibacteriota</taxon>
    </lineage>
</organism>
<comment type="similarity">
    <text evidence="9">Belongs to the MntA antitoxin family.</text>
</comment>
<dbReference type="GO" id="GO:0046872">
    <property type="term" value="F:metal ion binding"/>
    <property type="evidence" value="ECO:0007669"/>
    <property type="project" value="UniProtKB-KW"/>
</dbReference>
<evidence type="ECO:0000256" key="4">
    <source>
        <dbReference type="ARBA" id="ARBA00022695"/>
    </source>
</evidence>
<dbReference type="Pfam" id="PF01909">
    <property type="entry name" value="NTP_transf_2"/>
    <property type="match status" value="1"/>
</dbReference>
<keyword evidence="3" id="KW-0808">Transferase</keyword>
<evidence type="ECO:0000256" key="2">
    <source>
        <dbReference type="ARBA" id="ARBA00022649"/>
    </source>
</evidence>
<evidence type="ECO:0000259" key="10">
    <source>
        <dbReference type="Pfam" id="PF01909"/>
    </source>
</evidence>
<dbReference type="GO" id="GO:0005524">
    <property type="term" value="F:ATP binding"/>
    <property type="evidence" value="ECO:0007669"/>
    <property type="project" value="UniProtKB-KW"/>
</dbReference>
<gene>
    <name evidence="11" type="ORF">UX78_C0021G0016</name>
</gene>